<proteinExistence type="predicted"/>
<keyword evidence="1" id="KW-0378">Hydrolase</keyword>
<dbReference type="InterPro" id="IPR050535">
    <property type="entry name" value="DNA_Repair-Maintenance_Comp"/>
</dbReference>
<evidence type="ECO:0000256" key="1">
    <source>
        <dbReference type="ARBA" id="ARBA00022801"/>
    </source>
</evidence>
<protein>
    <submittedName>
        <fullName evidence="3">DNA repair exonuclease SbcCD nuclease subunit</fullName>
    </submittedName>
</protein>
<dbReference type="Pfam" id="PF00149">
    <property type="entry name" value="Metallophos"/>
    <property type="match status" value="1"/>
</dbReference>
<name>A0A1T4YHD7_9BACL</name>
<dbReference type="InterPro" id="IPR004843">
    <property type="entry name" value="Calcineurin-like_PHP"/>
</dbReference>
<dbReference type="GO" id="GO:0004527">
    <property type="term" value="F:exonuclease activity"/>
    <property type="evidence" value="ECO:0007669"/>
    <property type="project" value="UniProtKB-KW"/>
</dbReference>
<reference evidence="4" key="1">
    <citation type="submission" date="2017-02" db="EMBL/GenBank/DDBJ databases">
        <authorList>
            <person name="Varghese N."/>
            <person name="Submissions S."/>
        </authorList>
    </citation>
    <scope>NUCLEOTIDE SEQUENCE [LARGE SCALE GENOMIC DNA]</scope>
    <source>
        <strain evidence="4">DSM 23966</strain>
    </source>
</reference>
<dbReference type="PANTHER" id="PTHR30337">
    <property type="entry name" value="COMPONENT OF ATP-DEPENDENT DSDNA EXONUCLEASE"/>
    <property type="match status" value="1"/>
</dbReference>
<evidence type="ECO:0000259" key="2">
    <source>
        <dbReference type="Pfam" id="PF00149"/>
    </source>
</evidence>
<evidence type="ECO:0000313" key="3">
    <source>
        <dbReference type="EMBL" id="SKB01189.1"/>
    </source>
</evidence>
<dbReference type="Gene3D" id="3.60.21.10">
    <property type="match status" value="1"/>
</dbReference>
<accession>A0A1T4YHD7</accession>
<feature type="domain" description="Calcineurin-like phosphoesterase" evidence="2">
    <location>
        <begin position="4"/>
        <end position="200"/>
    </location>
</feature>
<gene>
    <name evidence="3" type="ORF">SAMN04244570_2614</name>
</gene>
<dbReference type="InterPro" id="IPR014576">
    <property type="entry name" value="Pesterase_YhaO"/>
</dbReference>
<keyword evidence="4" id="KW-1185">Reference proteome</keyword>
<dbReference type="InterPro" id="IPR041796">
    <property type="entry name" value="Mre11_N"/>
</dbReference>
<evidence type="ECO:0000313" key="4">
    <source>
        <dbReference type="Proteomes" id="UP000190042"/>
    </source>
</evidence>
<dbReference type="EMBL" id="FUYJ01000005">
    <property type="protein sequence ID" value="SKB01189.1"/>
    <property type="molecule type" value="Genomic_DNA"/>
</dbReference>
<keyword evidence="3" id="KW-0269">Exonuclease</keyword>
<keyword evidence="3" id="KW-0540">Nuclease</keyword>
<dbReference type="RefSeq" id="WP_078817886.1">
    <property type="nucleotide sequence ID" value="NZ_FUYJ01000005.1"/>
</dbReference>
<dbReference type="CDD" id="cd00840">
    <property type="entry name" value="MPP_Mre11_N"/>
    <property type="match status" value="1"/>
</dbReference>
<dbReference type="PANTHER" id="PTHR30337:SF7">
    <property type="entry name" value="PHOSPHOESTERASE"/>
    <property type="match status" value="1"/>
</dbReference>
<dbReference type="Proteomes" id="UP000190042">
    <property type="component" value="Unassembled WGS sequence"/>
</dbReference>
<dbReference type="InterPro" id="IPR029052">
    <property type="entry name" value="Metallo-depent_PP-like"/>
</dbReference>
<dbReference type="PIRSF" id="PIRSF033091">
    <property type="entry name" value="Pesterase_YhaO"/>
    <property type="match status" value="1"/>
</dbReference>
<dbReference type="SUPFAM" id="SSF56300">
    <property type="entry name" value="Metallo-dependent phosphatases"/>
    <property type="match status" value="1"/>
</dbReference>
<dbReference type="AlphaFoldDB" id="A0A1T4YHD7"/>
<sequence length="403" mass="45903">METIRFLHTADLHLDSPFKGMAAAGPDELLRLQQSTFTAFDRFIDYAVKEQPDFILIVGDVYDGEDRGLRAQIRFQQGMQRLFDVGIPVFVTYGNHDHLAGNWTRVSLPANVQVFSEEVEQKQMTVKGKDVFLHGFSYPQRHVREPMIEKYPSAHGEGIHIGLLHGSVAGDSAHAVYAPFTIRELQEKNYHYWALGHIHKRQQLVEYPPIVYPGNLQGRHRKEQGIKGFYDISLSSEKASLKFVETSDIVFTELTISCEGIEFADAWLTKCQEAIDGLVAESGSVVVELVMEHVEGLADDLQGASTESEWLDVLREQYSGMEPFVWISSIEWPLVTNRELPKALLEPIEQTIEKWEQDDWNNLVKDVYSHRAGRYLERLEPHDIEQLKQQAAALLANELLKEG</sequence>
<organism evidence="3 4">
    <name type="scientific">Sporosarcina newyorkensis</name>
    <dbReference type="NCBI Taxonomy" id="759851"/>
    <lineage>
        <taxon>Bacteria</taxon>
        <taxon>Bacillati</taxon>
        <taxon>Bacillota</taxon>
        <taxon>Bacilli</taxon>
        <taxon>Bacillales</taxon>
        <taxon>Caryophanaceae</taxon>
        <taxon>Sporosarcina</taxon>
    </lineage>
</organism>